<comment type="caution">
    <text evidence="1">The sequence shown here is derived from an EMBL/GenBank/DDBJ whole genome shotgun (WGS) entry which is preliminary data.</text>
</comment>
<proteinExistence type="predicted"/>
<dbReference type="EMBL" id="AHKF01000024">
    <property type="protein sequence ID" value="EIA07502.1"/>
    <property type="molecule type" value="Genomic_DNA"/>
</dbReference>
<dbReference type="AlphaFoldDB" id="H7FVG9"/>
<accession>H7FVG9</accession>
<sequence length="57" mass="6933">MVNRFIGYKYCLDWVFNTICKKAGDIFFTLIFKNLVLSGRFEKERQNYMALEKRFII</sequence>
<name>H7FVG9_FLAFP</name>
<dbReference type="STRING" id="1086011.HJ01_03167"/>
<dbReference type="Proteomes" id="UP000005566">
    <property type="component" value="Unassembled WGS sequence"/>
</dbReference>
<reference evidence="1 2" key="1">
    <citation type="journal article" date="2014" name="Acta Crystallogr. D">
        <title>Structure-based characterization and antifreeze properties of a hyperactive ice-binding protein from the Antarctic bacterium Flavobacterium frigoris PS1.</title>
        <authorList>
            <person name="Do H."/>
            <person name="Kim S.J."/>
            <person name="Kim H.J."/>
            <person name="Lee J.H."/>
        </authorList>
    </citation>
    <scope>NUCLEOTIDE SEQUENCE [LARGE SCALE GENOMIC DNA]</scope>
    <source>
        <strain evidence="1 2">PS1</strain>
    </source>
</reference>
<organism evidence="1 2">
    <name type="scientific">Flavobacterium frigoris (strain PS1)</name>
    <dbReference type="NCBI Taxonomy" id="1086011"/>
    <lineage>
        <taxon>Bacteria</taxon>
        <taxon>Pseudomonadati</taxon>
        <taxon>Bacteroidota</taxon>
        <taxon>Flavobacteriia</taxon>
        <taxon>Flavobacteriales</taxon>
        <taxon>Flavobacteriaceae</taxon>
        <taxon>Flavobacterium</taxon>
    </lineage>
</organism>
<gene>
    <name evidence="1" type="ORF">HJ01_03167</name>
</gene>
<evidence type="ECO:0000313" key="2">
    <source>
        <dbReference type="Proteomes" id="UP000005566"/>
    </source>
</evidence>
<evidence type="ECO:0000313" key="1">
    <source>
        <dbReference type="EMBL" id="EIA07502.1"/>
    </source>
</evidence>
<protein>
    <submittedName>
        <fullName evidence="1">Uncharacterized protein</fullName>
    </submittedName>
</protein>
<keyword evidence="2" id="KW-1185">Reference proteome</keyword>